<dbReference type="RefSeq" id="WP_006316456.1">
    <property type="nucleotide sequence ID" value="NZ_ARZA01000256.1"/>
</dbReference>
<dbReference type="STRING" id="1304284.L21TH_2293"/>
<keyword evidence="3" id="KW-0560">Oxidoreductase</keyword>
<dbReference type="OrthoDB" id="9801699at2"/>
<evidence type="ECO:0000313" key="3">
    <source>
        <dbReference type="EMBL" id="EOC99650.1"/>
    </source>
</evidence>
<keyword evidence="4" id="KW-1185">Reference proteome</keyword>
<dbReference type="InterPro" id="IPR007419">
    <property type="entry name" value="BFD-like_2Fe2S-bd_dom"/>
</dbReference>
<dbReference type="Proteomes" id="UP000013378">
    <property type="component" value="Unassembled WGS sequence"/>
</dbReference>
<dbReference type="PATRIC" id="fig|1304284.3.peg.2242"/>
<feature type="domain" description="FAD dependent oxidoreductase" evidence="1">
    <location>
        <begin position="3"/>
        <end position="350"/>
    </location>
</feature>
<evidence type="ECO:0000313" key="4">
    <source>
        <dbReference type="Proteomes" id="UP000013378"/>
    </source>
</evidence>
<feature type="domain" description="BFD-like [2Fe-2S]-binding" evidence="2">
    <location>
        <begin position="397"/>
        <end position="450"/>
    </location>
</feature>
<dbReference type="SUPFAM" id="SSF51905">
    <property type="entry name" value="FAD/NAD(P)-binding domain"/>
    <property type="match status" value="1"/>
</dbReference>
<evidence type="ECO:0000259" key="2">
    <source>
        <dbReference type="Pfam" id="PF04324"/>
    </source>
</evidence>
<dbReference type="EC" id="1.1.5.3" evidence="3"/>
<dbReference type="InterPro" id="IPR052745">
    <property type="entry name" value="G3P_Oxidase/Oxidoreductase"/>
</dbReference>
<dbReference type="AlphaFoldDB" id="R1CLR7"/>
<name>R1CLR7_9FIRM</name>
<comment type="caution">
    <text evidence="3">The sequence shown here is derived from an EMBL/GenBank/DDBJ whole genome shotgun (WGS) entry which is preliminary data.</text>
</comment>
<dbReference type="Gene3D" id="3.50.50.60">
    <property type="entry name" value="FAD/NAD(P)-binding domain"/>
    <property type="match status" value="1"/>
</dbReference>
<organism evidence="3 4">
    <name type="scientific">Caldisalinibacter kiritimatiensis</name>
    <dbReference type="NCBI Taxonomy" id="1304284"/>
    <lineage>
        <taxon>Bacteria</taxon>
        <taxon>Bacillati</taxon>
        <taxon>Bacillota</taxon>
        <taxon>Tissierellia</taxon>
        <taxon>Tissierellales</taxon>
        <taxon>Thermohalobacteraceae</taxon>
        <taxon>Caldisalinibacter</taxon>
    </lineage>
</organism>
<dbReference type="eggNOG" id="COG0579">
    <property type="taxonomic scope" value="Bacteria"/>
</dbReference>
<proteinExistence type="predicted"/>
<dbReference type="InterPro" id="IPR006076">
    <property type="entry name" value="FAD-dep_OxRdtase"/>
</dbReference>
<dbReference type="GO" id="GO:0004368">
    <property type="term" value="F:glycerol-3-phosphate dehydrogenase (quinone) activity"/>
    <property type="evidence" value="ECO:0007669"/>
    <property type="project" value="UniProtKB-EC"/>
</dbReference>
<dbReference type="CDD" id="cd19946">
    <property type="entry name" value="GlpA-like_Fer2_BFD-like"/>
    <property type="match status" value="1"/>
</dbReference>
<sequence>MYDVCIIGAGVIGSAIARELSRYDLNICWLEKSEDVACGTTKANSGIVHGGYDAKHGTLKGELSAKGNSMFKRLDKELSFGFAEIGSFVIGFDEDDEKEIKRLYENGLKNGARGLEIVDKEFISKKEPYINKEVKIGLYCKTAGIISPYEFAIALAENAVENGVILHLETEVVDINKEEKGFIIKTNRGNFTSKYVINAAGVHADDIARMVGINDFDITPRRGQYLLFDKEQGYLANSVIFQTPKNGTKGVLVTKTYHGNLLLGPSAEYIDDKGNIDTTKEVLEEILQTGKKSIPEVDGRKVITSFSGLRASSKNGDFIIEESEIKGFINVAAIDSPGLTSAPAIAVKVVDIVSNLGLQLKEKENFNPYRTPINRTENMSPEEINELIKKDPRYGRIICRCESVTEGEIIEALNRPIKVSTIDGIKRRVRATGGRCQGGFCTPRIIEIISRELNIPMEEIQKRNKGSNILVDRTKKAFEDYKGDC</sequence>
<accession>R1CLR7</accession>
<reference evidence="3 4" key="1">
    <citation type="journal article" date="2015" name="Geomicrobiol. J.">
        <title>Caldisalinibacter kiritimatiensis gen. nov., sp. nov., a moderately thermohalophilic thiosulfate-reducing bacterium from a hypersaline microbial mat.</title>
        <authorList>
            <person name="Ben Hania W."/>
            <person name="Joseph M."/>
            <person name="Fiebig A."/>
            <person name="Bunk B."/>
            <person name="Klenk H.-P."/>
            <person name="Fardeau M.-L."/>
            <person name="Spring S."/>
        </authorList>
    </citation>
    <scope>NUCLEOTIDE SEQUENCE [LARGE SCALE GENOMIC DNA]</scope>
    <source>
        <strain evidence="3 4">L21-TH-D2</strain>
    </source>
</reference>
<protein>
    <submittedName>
        <fullName evidence="3">Glycerol-3-phosphate dehydrogenase</fullName>
        <ecNumber evidence="3">1.1.5.3</ecNumber>
    </submittedName>
</protein>
<dbReference type="Gene3D" id="3.30.9.10">
    <property type="entry name" value="D-Amino Acid Oxidase, subunit A, domain 2"/>
    <property type="match status" value="1"/>
</dbReference>
<dbReference type="InterPro" id="IPR041854">
    <property type="entry name" value="BFD-like_2Fe2S-bd_dom_sf"/>
</dbReference>
<dbReference type="InterPro" id="IPR036188">
    <property type="entry name" value="FAD/NAD-bd_sf"/>
</dbReference>
<dbReference type="PANTHER" id="PTHR42720">
    <property type="entry name" value="GLYCEROL-3-PHOSPHATE DEHYDROGENASE"/>
    <property type="match status" value="1"/>
</dbReference>
<gene>
    <name evidence="3" type="ORF">L21TH_2293</name>
</gene>
<dbReference type="Pfam" id="PF04324">
    <property type="entry name" value="Fer2_BFD"/>
    <property type="match status" value="1"/>
</dbReference>
<evidence type="ECO:0000259" key="1">
    <source>
        <dbReference type="Pfam" id="PF01266"/>
    </source>
</evidence>
<dbReference type="SUPFAM" id="SSF54373">
    <property type="entry name" value="FAD-linked reductases, C-terminal domain"/>
    <property type="match status" value="1"/>
</dbReference>
<dbReference type="EMBL" id="ARZA01000256">
    <property type="protein sequence ID" value="EOC99650.1"/>
    <property type="molecule type" value="Genomic_DNA"/>
</dbReference>
<dbReference type="Pfam" id="PF01266">
    <property type="entry name" value="DAO"/>
    <property type="match status" value="1"/>
</dbReference>
<dbReference type="Gene3D" id="1.10.10.1100">
    <property type="entry name" value="BFD-like [2Fe-2S]-binding domain"/>
    <property type="match status" value="1"/>
</dbReference>
<dbReference type="PANTHER" id="PTHR42720:SF1">
    <property type="entry name" value="GLYCEROL 3-PHOSPHATE OXIDASE"/>
    <property type="match status" value="1"/>
</dbReference>